<feature type="compositionally biased region" description="Polar residues" evidence="1">
    <location>
        <begin position="141"/>
        <end position="154"/>
    </location>
</feature>
<feature type="signal peptide" evidence="2">
    <location>
        <begin position="1"/>
        <end position="23"/>
    </location>
</feature>
<feature type="compositionally biased region" description="Polar residues" evidence="1">
    <location>
        <begin position="105"/>
        <end position="114"/>
    </location>
</feature>
<feature type="region of interest" description="Disordered" evidence="1">
    <location>
        <begin position="122"/>
        <end position="224"/>
    </location>
</feature>
<keyword evidence="4" id="KW-1185">Reference proteome</keyword>
<dbReference type="Proteomes" id="UP000822688">
    <property type="component" value="Chromosome 1"/>
</dbReference>
<gene>
    <name evidence="3" type="ORF">KC19_1G010800</name>
</gene>
<comment type="caution">
    <text evidence="3">The sequence shown here is derived from an EMBL/GenBank/DDBJ whole genome shotgun (WGS) entry which is preliminary data.</text>
</comment>
<sequence>MAYSMAKVVALLCMTLLVAHVDSARMLKQVTGDIMTAETFATEETLPPPVDESAEFEAIPAPVSTDETYNYNEEPSTDATTDTTAEFADEGFLVPPSTGEEEFSSQDAFVQDQGTDSPVFAEEAPVQEGTLWKDVDDSEGTDGSTPSFAEQNSGFLADPQGTDDSKSYDFDATTQDAEAVYPQQGASESLADTSVFESYPGAGTQDTEQEPEFEFDESKDEFGN</sequence>
<feature type="compositionally biased region" description="Polar residues" evidence="1">
    <location>
        <begin position="184"/>
        <end position="196"/>
    </location>
</feature>
<accession>A0A8T0J2I5</accession>
<dbReference type="AlphaFoldDB" id="A0A8T0J2I5"/>
<dbReference type="EMBL" id="CM026421">
    <property type="protein sequence ID" value="KAG0589296.1"/>
    <property type="molecule type" value="Genomic_DNA"/>
</dbReference>
<proteinExistence type="predicted"/>
<evidence type="ECO:0000256" key="2">
    <source>
        <dbReference type="SAM" id="SignalP"/>
    </source>
</evidence>
<feature type="chain" id="PRO_5035848802" evidence="2">
    <location>
        <begin position="24"/>
        <end position="224"/>
    </location>
</feature>
<evidence type="ECO:0000256" key="1">
    <source>
        <dbReference type="SAM" id="MobiDB-lite"/>
    </source>
</evidence>
<organism evidence="3 4">
    <name type="scientific">Ceratodon purpureus</name>
    <name type="common">Fire moss</name>
    <name type="synonym">Dicranum purpureum</name>
    <dbReference type="NCBI Taxonomy" id="3225"/>
    <lineage>
        <taxon>Eukaryota</taxon>
        <taxon>Viridiplantae</taxon>
        <taxon>Streptophyta</taxon>
        <taxon>Embryophyta</taxon>
        <taxon>Bryophyta</taxon>
        <taxon>Bryophytina</taxon>
        <taxon>Bryopsida</taxon>
        <taxon>Dicranidae</taxon>
        <taxon>Pseudoditrichales</taxon>
        <taxon>Ditrichaceae</taxon>
        <taxon>Ceratodon</taxon>
    </lineage>
</organism>
<keyword evidence="2" id="KW-0732">Signal</keyword>
<evidence type="ECO:0000313" key="3">
    <source>
        <dbReference type="EMBL" id="KAG0589296.1"/>
    </source>
</evidence>
<name>A0A8T0J2I5_CERPU</name>
<reference evidence="3" key="1">
    <citation type="submission" date="2020-06" db="EMBL/GenBank/DDBJ databases">
        <title>WGS assembly of Ceratodon purpureus strain R40.</title>
        <authorList>
            <person name="Carey S.B."/>
            <person name="Jenkins J."/>
            <person name="Shu S."/>
            <person name="Lovell J.T."/>
            <person name="Sreedasyam A."/>
            <person name="Maumus F."/>
            <person name="Tiley G.P."/>
            <person name="Fernandez-Pozo N."/>
            <person name="Barry K."/>
            <person name="Chen C."/>
            <person name="Wang M."/>
            <person name="Lipzen A."/>
            <person name="Daum C."/>
            <person name="Saski C.A."/>
            <person name="Payton A.C."/>
            <person name="Mcbreen J.C."/>
            <person name="Conrad R.E."/>
            <person name="Kollar L.M."/>
            <person name="Olsson S."/>
            <person name="Huttunen S."/>
            <person name="Landis J.B."/>
            <person name="Wickett N.J."/>
            <person name="Johnson M.G."/>
            <person name="Rensing S.A."/>
            <person name="Grimwood J."/>
            <person name="Schmutz J."/>
            <person name="Mcdaniel S.F."/>
        </authorList>
    </citation>
    <scope>NUCLEOTIDE SEQUENCE</scope>
    <source>
        <strain evidence="3">R40</strain>
    </source>
</reference>
<protein>
    <submittedName>
        <fullName evidence="3">Uncharacterized protein</fullName>
    </submittedName>
</protein>
<feature type="region of interest" description="Disordered" evidence="1">
    <location>
        <begin position="95"/>
        <end position="114"/>
    </location>
</feature>
<feature type="compositionally biased region" description="Acidic residues" evidence="1">
    <location>
        <begin position="207"/>
        <end position="224"/>
    </location>
</feature>
<evidence type="ECO:0000313" key="4">
    <source>
        <dbReference type="Proteomes" id="UP000822688"/>
    </source>
</evidence>